<gene>
    <name evidence="1" type="ORF">A5893_02995</name>
</gene>
<dbReference type="EMBL" id="LWHJ01000011">
    <property type="protein sequence ID" value="OAQ42097.1"/>
    <property type="molecule type" value="Genomic_DNA"/>
</dbReference>
<name>A0A179DM22_9SPHI</name>
<organism evidence="1 2">
    <name type="scientific">Pedobacter psychrophilus</name>
    <dbReference type="NCBI Taxonomy" id="1826909"/>
    <lineage>
        <taxon>Bacteria</taxon>
        <taxon>Pseudomonadati</taxon>
        <taxon>Bacteroidota</taxon>
        <taxon>Sphingobacteriia</taxon>
        <taxon>Sphingobacteriales</taxon>
        <taxon>Sphingobacteriaceae</taxon>
        <taxon>Pedobacter</taxon>
    </lineage>
</organism>
<proteinExistence type="predicted"/>
<dbReference type="STRING" id="1826909.A5893_02995"/>
<sequence length="122" mass="14572">MRHFTNDNGKLYVYDKIENRFYESSTENLFVQKDRNTFKNLVGENDDFVEKIYSEYDSYFAGVLTEITTKKIFDGKILKSLISLAYLSKWRVRQYDESFKMLKIFSALMTLVLVLKMKMKKD</sequence>
<comment type="caution">
    <text evidence="1">The sequence shown here is derived from an EMBL/GenBank/DDBJ whole genome shotgun (WGS) entry which is preliminary data.</text>
</comment>
<dbReference type="Pfam" id="PF14022">
    <property type="entry name" value="DUF4238"/>
    <property type="match status" value="1"/>
</dbReference>
<reference evidence="1 2" key="2">
    <citation type="submission" date="2016-06" db="EMBL/GenBank/DDBJ databases">
        <title>Pedobacter psychrophilus sp. nov., isolated from Antarctic fragmentary rock.</title>
        <authorList>
            <person name="Svec P."/>
        </authorList>
    </citation>
    <scope>NUCLEOTIDE SEQUENCE [LARGE SCALE GENOMIC DNA]</scope>
    <source>
        <strain evidence="1 2">CCM 8644</strain>
    </source>
</reference>
<reference evidence="1 2" key="1">
    <citation type="submission" date="2016-04" db="EMBL/GenBank/DDBJ databases">
        <authorList>
            <person name="Evans L.H."/>
            <person name="Alamgir A."/>
            <person name="Owens N."/>
            <person name="Weber N.D."/>
            <person name="Virtaneva K."/>
            <person name="Barbian K."/>
            <person name="Babar A."/>
            <person name="Rosenke K."/>
        </authorList>
    </citation>
    <scope>NUCLEOTIDE SEQUENCE [LARGE SCALE GENOMIC DNA]</scope>
    <source>
        <strain evidence="1 2">CCM 8644</strain>
    </source>
</reference>
<keyword evidence="2" id="KW-1185">Reference proteome</keyword>
<dbReference type="AlphaFoldDB" id="A0A179DM22"/>
<dbReference type="Proteomes" id="UP000078459">
    <property type="component" value="Unassembled WGS sequence"/>
</dbReference>
<evidence type="ECO:0000313" key="2">
    <source>
        <dbReference type="Proteomes" id="UP000078459"/>
    </source>
</evidence>
<evidence type="ECO:0000313" key="1">
    <source>
        <dbReference type="EMBL" id="OAQ42097.1"/>
    </source>
</evidence>
<accession>A0A179DM22</accession>
<protein>
    <submittedName>
        <fullName evidence="1">Uncharacterized protein</fullName>
    </submittedName>
</protein>
<dbReference type="InterPro" id="IPR025332">
    <property type="entry name" value="DUF4238"/>
</dbReference>